<feature type="domain" description="Mce/MlaD" evidence="8">
    <location>
        <begin position="411"/>
        <end position="471"/>
    </location>
</feature>
<dbReference type="InterPro" id="IPR051800">
    <property type="entry name" value="PqiA-PqiB_transport"/>
</dbReference>
<dbReference type="InterPro" id="IPR003399">
    <property type="entry name" value="Mce/MlaD"/>
</dbReference>
<keyword evidence="10" id="KW-1185">Reference proteome</keyword>
<organism evidence="9 10">
    <name type="scientific">Litoribacillus peritrichatus</name>
    <dbReference type="NCBI Taxonomy" id="718191"/>
    <lineage>
        <taxon>Bacteria</taxon>
        <taxon>Pseudomonadati</taxon>
        <taxon>Pseudomonadota</taxon>
        <taxon>Gammaproteobacteria</taxon>
        <taxon>Oceanospirillales</taxon>
        <taxon>Oceanospirillaceae</taxon>
        <taxon>Litoribacillus</taxon>
    </lineage>
</organism>
<evidence type="ECO:0000256" key="5">
    <source>
        <dbReference type="ARBA" id="ARBA00022989"/>
    </source>
</evidence>
<dbReference type="EMBL" id="BAABBN010000015">
    <property type="protein sequence ID" value="GAA3938833.1"/>
    <property type="molecule type" value="Genomic_DNA"/>
</dbReference>
<dbReference type="Proteomes" id="UP001501565">
    <property type="component" value="Unassembled WGS sequence"/>
</dbReference>
<dbReference type="Pfam" id="PF02470">
    <property type="entry name" value="MlaD"/>
    <property type="match status" value="3"/>
</dbReference>
<dbReference type="RefSeq" id="WP_344800282.1">
    <property type="nucleotide sequence ID" value="NZ_BAABBN010000015.1"/>
</dbReference>
<evidence type="ECO:0000256" key="4">
    <source>
        <dbReference type="ARBA" id="ARBA00022692"/>
    </source>
</evidence>
<keyword evidence="6 7" id="KW-0472">Membrane</keyword>
<accession>A0ABP7N7C5</accession>
<evidence type="ECO:0000256" key="2">
    <source>
        <dbReference type="ARBA" id="ARBA00022475"/>
    </source>
</evidence>
<feature type="domain" description="Mce/MlaD" evidence="8">
    <location>
        <begin position="59"/>
        <end position="139"/>
    </location>
</feature>
<keyword evidence="5 7" id="KW-1133">Transmembrane helix</keyword>
<comment type="subcellular location">
    <subcellularLocation>
        <location evidence="1">Cell inner membrane</location>
    </subcellularLocation>
</comment>
<protein>
    <recommendedName>
        <fullName evidence="8">Mce/MlaD domain-containing protein</fullName>
    </recommendedName>
</protein>
<evidence type="ECO:0000259" key="8">
    <source>
        <dbReference type="Pfam" id="PF02470"/>
    </source>
</evidence>
<reference evidence="10" key="1">
    <citation type="journal article" date="2019" name="Int. J. Syst. Evol. Microbiol.">
        <title>The Global Catalogue of Microorganisms (GCM) 10K type strain sequencing project: providing services to taxonomists for standard genome sequencing and annotation.</title>
        <authorList>
            <consortium name="The Broad Institute Genomics Platform"/>
            <consortium name="The Broad Institute Genome Sequencing Center for Infectious Disease"/>
            <person name="Wu L."/>
            <person name="Ma J."/>
        </authorList>
    </citation>
    <scope>NUCLEOTIDE SEQUENCE [LARGE SCALE GENOMIC DNA]</scope>
    <source>
        <strain evidence="10">JCM 17551</strain>
    </source>
</reference>
<dbReference type="PANTHER" id="PTHR30462:SF0">
    <property type="entry name" value="INTERMEMBRANE TRANSPORT PROTEIN YEBT"/>
    <property type="match status" value="1"/>
</dbReference>
<keyword evidence="4 7" id="KW-0812">Transmembrane</keyword>
<evidence type="ECO:0000313" key="9">
    <source>
        <dbReference type="EMBL" id="GAA3938833.1"/>
    </source>
</evidence>
<keyword evidence="3" id="KW-0997">Cell inner membrane</keyword>
<gene>
    <name evidence="9" type="ORF">GCM10022277_38660</name>
</gene>
<evidence type="ECO:0000256" key="1">
    <source>
        <dbReference type="ARBA" id="ARBA00004533"/>
    </source>
</evidence>
<dbReference type="PANTHER" id="PTHR30462">
    <property type="entry name" value="INTERMEMBRANE TRANSPORT PROTEIN PQIB-RELATED"/>
    <property type="match status" value="1"/>
</dbReference>
<feature type="domain" description="Mce/MlaD" evidence="8">
    <location>
        <begin position="298"/>
        <end position="388"/>
    </location>
</feature>
<keyword evidence="2" id="KW-1003">Cell membrane</keyword>
<feature type="transmembrane region" description="Helical" evidence="7">
    <location>
        <begin position="21"/>
        <end position="39"/>
    </location>
</feature>
<name>A0ABP7N7C5_9GAMM</name>
<evidence type="ECO:0000256" key="7">
    <source>
        <dbReference type="SAM" id="Phobius"/>
    </source>
</evidence>
<evidence type="ECO:0000256" key="6">
    <source>
        <dbReference type="ARBA" id="ARBA00023136"/>
    </source>
</evidence>
<proteinExistence type="predicted"/>
<evidence type="ECO:0000256" key="3">
    <source>
        <dbReference type="ARBA" id="ARBA00022519"/>
    </source>
</evidence>
<evidence type="ECO:0000313" key="10">
    <source>
        <dbReference type="Proteomes" id="UP001501565"/>
    </source>
</evidence>
<sequence>MNAQSNAPIAKPVVKSGGANWFIWLLPAIALAVGSWLLYKSITEAGVEFVLHFDVEDNVDIVPNKTEVRFYGMKIGEVKSMDLSENLAGIDAIIELDQRAAAILQPDTKFWLVKPEVSITQITGLDTIVSGRYITFQFGPETSKLAKSEISKLPPRQFEYDALKEAPPKPEYLGGLHLKLKSSQVGSIPTDAPVYYKKILVGHVEKSTLASDDDLMINVFIQEKYKHLVNTHSRFWNASGIKVEGSLNNLDVQLESLTSLMIGGISFDTAVLPGNYDSVSNHHEFDLYPQKKDALTKSKRIQITFNSGEGLKPKTLIQYQGINIGEVESVELNPNANGVIVTAQLVESASGLAKEGSKFWIVKPEIGLASTKNIGTLLSGYYITIKPGTGKPAYSFKGQEKPPTIQTKHKGLKITLTTPQLGSIKAGVKIYYRNFPVGEVDGAELADNAQQMLIYATIAPKYAPLIRQNTKFWNASGIGLDFSLFQGAKIETESLESLLEGGIAFATPNNEDMGDAVEAGTQFKLYDESEDDWKAWAPNIQLGK</sequence>
<comment type="caution">
    <text evidence="9">The sequence shown here is derived from an EMBL/GenBank/DDBJ whole genome shotgun (WGS) entry which is preliminary data.</text>
</comment>